<reference evidence="8 9" key="1">
    <citation type="submission" date="2009-08" db="EMBL/GenBank/DDBJ databases">
        <title>The Genome Sequence of Spizellomyces punctatus strain DAOM BR117.</title>
        <authorList>
            <consortium name="The Broad Institute Genome Sequencing Platform"/>
            <person name="Russ C."/>
            <person name="Cuomo C."/>
            <person name="Shea T."/>
            <person name="Young S.K."/>
            <person name="Zeng Q."/>
            <person name="Koehrsen M."/>
            <person name="Haas B."/>
            <person name="Borodovsky M."/>
            <person name="Guigo R."/>
            <person name="Alvarado L."/>
            <person name="Berlin A."/>
            <person name="Bochicchio J."/>
            <person name="Borenstein D."/>
            <person name="Chapman S."/>
            <person name="Chen Z."/>
            <person name="Engels R."/>
            <person name="Freedman E."/>
            <person name="Gellesch M."/>
            <person name="Goldberg J."/>
            <person name="Griggs A."/>
            <person name="Gujja S."/>
            <person name="Heiman D."/>
            <person name="Hepburn T."/>
            <person name="Howarth C."/>
            <person name="Jen D."/>
            <person name="Larson L."/>
            <person name="Lewis B."/>
            <person name="Mehta T."/>
            <person name="Park D."/>
            <person name="Pearson M."/>
            <person name="Roberts A."/>
            <person name="Saif S."/>
            <person name="Shenoy N."/>
            <person name="Sisk P."/>
            <person name="Stolte C."/>
            <person name="Sykes S."/>
            <person name="Thomson T."/>
            <person name="Walk T."/>
            <person name="White J."/>
            <person name="Yandava C."/>
            <person name="Burger G."/>
            <person name="Gray M.W."/>
            <person name="Holland P.W.H."/>
            <person name="King N."/>
            <person name="Lang F.B.F."/>
            <person name="Roger A.J."/>
            <person name="Ruiz-Trillo I."/>
            <person name="Lander E."/>
            <person name="Nusbaum C."/>
        </authorList>
    </citation>
    <scope>NUCLEOTIDE SEQUENCE [LARGE SCALE GENOMIC DNA]</scope>
    <source>
        <strain evidence="8 9">DAOM BR117</strain>
    </source>
</reference>
<evidence type="ECO:0000256" key="3">
    <source>
        <dbReference type="ARBA" id="ARBA00022692"/>
    </source>
</evidence>
<feature type="compositionally biased region" description="Low complexity" evidence="6">
    <location>
        <begin position="40"/>
        <end position="58"/>
    </location>
</feature>
<proteinExistence type="predicted"/>
<feature type="compositionally biased region" description="Low complexity" evidence="6">
    <location>
        <begin position="2074"/>
        <end position="2145"/>
    </location>
</feature>
<feature type="transmembrane region" description="Helical" evidence="7">
    <location>
        <begin position="1995"/>
        <end position="2018"/>
    </location>
</feature>
<feature type="compositionally biased region" description="Polar residues" evidence="6">
    <location>
        <begin position="1479"/>
        <end position="1504"/>
    </location>
</feature>
<sequence length="2437" mass="261776">MTGPRLFNWLNSKDEGDGQQDDRVQTDNSEEITKKSRPARLSIDTSDSTLSRTSSTVSEPWHYDATPDHPLAIAADNLPESHTWHATASPASPVTFPAPVPLRDDLDDAPWFAIATEEQPRALSPSSPLEIVNEDAWYAEATVRSPVRVSSPLPVSSSHSNAGDEEPDFFATVASPKKPFRLRKRRKSEAGTESSRSLTPDSAYSATTSIAGSEHGESAADDDGDDAKTVLTTRSEPIKQKKSRLSFANSDITGSLRSAFRRALSPDPPPLPLRSPTPNAAPHTSMSIVPPTLPSRPFSTPPISQQYDDHVEFYSPTRSTPPSPARPTRTEQIIQTAADQIDETSVILSRLLRSAKRVVKSNAPSPIPGTVVRATFKRTELQAERVEPTGQLLESEPVWPVVNGHVTDVPDVEQEQLAEEANHVGEEFRLMSIWPHKEGVLSDLNAPQGLYATQAQVSEPLETQIVLPVIDGSREDMEAPRSIPANQLDHSQQIDCQPIVPMIRALCEELTDGCVAHDALPFEHADDIALDPVIPMTTARVESVRIDVDPENVEHMEVAKELDVCVISPVAVGFQVDTLEMGVARDALFEQAAKESKIGLILPVDIGSQASSIMHSESLVTPGANAHNQDISPARDIPSSMPWISTTDISQKDPLADADLMSNRDVGVGIPQSSSHSIIYAKQAELVEVGRDVQSGPIQPTVILPITGGKVDNKDIVFADASIETIDQDAHVFEVHPVLPTAQAQETVEVHSHEEETDGPIFPASNLVVDGIFPIADGQVHYRDDMQLGGDARDAKIVVPSSPVPLNVVLPHVLPPSLQNSKSGTTEDDSTIRSIGREFDAKPQGVSQSFDMPRELEAKSLPLSPTMKTTIHLPFARAVDAQVDVEEHQRSSVEGIGNAIDLTVMVPNSSAEQIVVQSDPAIEVIRHLVEDRTQSLEWIAPICSGEIAQLLDEAEKVVECLREAVPVTIDPLELDNSDTGTFALAQDICDVPRVVIDAEQLAQVTDFPQGDRDIDVFTATTSGGRAGVQKASLEALGPLATLIATEDREDDELSAKPAIAITNPPLSQLQSTPSTAASTRIRSKSDNTDDDLPYSSISARSARPKKSAKRPPLPHPQLPSSTFASRRVRSNSDHTDDDLPDQEMSERSPRTAKATKKPPIPYPQSTASAVTSVRGRSNSDNTDDDIPYLTDASSHVVSTGPATPMWDSDDVDSNADFFELKRGDNYDNPPLKSFIERPAILRPRHTPSAESLGRRILESLSGLGAVRVLERNDSGNTDFADDVVDISPSLEHGLGLGMLQGKSTRPRKHSTLSVEVPIADFLDKYDDDESVDDYETDNSENEKENPEANGDRTDDSQSTVTFKLDRNVVAEDSKMTVLDHQASVIHDKTFLAEQRFTALDDEILTEPSDKGVFVRDPLITDTADATVRSAIKSDAILAGAVLSTTEGESLRDSIVQILENYGSDPAQSSGSALRKTMDNHSIGSNNGTLERSNTNSHPHSTRNSGPILDVADEAHGQKHRARLSADSIGSNVAIVDGGRDRHVDEPSAGALAVTRDAQKILSKELHTTREPIIVQISPPTSTMALDRDVTRKDRTKFLSVSLGSNVDSGISDVSGPSVHAVHSRGGSNEDPMVEAQKDVMQPTTRSHQVAAPPLNPPKSLMEHMRDVIVAQAHIPLHPDMQHGNASASKSSDVPLGRIRSVRKAYMAAPAAEAFNDNPVGASTKEQWDNRKGQAGSFKLNLGSTARKRSFSSELQQKAENASRRRSYYDIENASPPPSGSETVRENGSERSLSGDNDDQMSWMAAIGATFAVASYGFSFSLLNIAGPIMTHSPAFHSNTGLGAAELAQAAYLVACVASAAIWLWFSGVWGPARPLVFCLFLFTVFTALCSVGGDWNRVISFEAIAGVGGGGILPLTFLLVKDSMKLRHAVRVYAVLALVLISSLAFAPLIGHRLLLNAFTNRKWIFLLPALLCIPAIIMSVLLANRLATPRTRRLITKFSTAMLMAFAVAVGLSAVVWGGQYPYKRNPGNVELAVALEMIPGDVHVNPIRILHGPGWKLENGVWVTDPTYTKTVSTPLPSSTVSEPTQTTPSSAPSSSGTPFPGATVSSSIPASTTISSPSTATTSTPPTISKPNPSSPMSSTTPSPRPRPPPVSVAGSDRPPNDLFLNKLHMLDQCRLPAWDDVEEAEPENALSKAGWIGGMIGFGTVAVVLFGVLGRQLYHNGVLADRNGKQTLVAGLSLVFSTTALASILRYPPLQLALQACTPTPFLLYPLIGGIIPFLLLFLLPYSKHSHTRAASPGAIMVLVGAILAAVDAGAVTDGFGVGFMIFGVLVTFVGSTVRSVEGGGVGWSAWMGVGVVAGTAFGTLLASTLFRAHMLDHTTVATSATLLLPHTPAPSDPTTVETINDAMRRVYRGVAVPFSAVSSLVWILGLIL</sequence>
<feature type="region of interest" description="Disordered" evidence="6">
    <location>
        <begin position="1715"/>
        <end position="1796"/>
    </location>
</feature>
<feature type="transmembrane region" description="Helical" evidence="7">
    <location>
        <begin position="1875"/>
        <end position="1893"/>
    </location>
</feature>
<feature type="region of interest" description="Disordered" evidence="6">
    <location>
        <begin position="1611"/>
        <end position="1631"/>
    </location>
</feature>
<feature type="transmembrane region" description="Helical" evidence="7">
    <location>
        <begin position="1849"/>
        <end position="1868"/>
    </location>
</feature>
<keyword evidence="5 7" id="KW-0472">Membrane</keyword>
<feature type="compositionally biased region" description="Acidic residues" evidence="6">
    <location>
        <begin position="1327"/>
        <end position="1339"/>
    </location>
</feature>
<evidence type="ECO:0000313" key="8">
    <source>
        <dbReference type="EMBL" id="KNC99517.1"/>
    </source>
</evidence>
<accession>A0A0L0HEJ2</accession>
<dbReference type="EMBL" id="KQ257457">
    <property type="protein sequence ID" value="KNC99517.1"/>
    <property type="molecule type" value="Genomic_DNA"/>
</dbReference>
<dbReference type="PANTHER" id="PTHR23501:SF191">
    <property type="entry name" value="VACUOLAR BASIC AMINO ACID TRANSPORTER 4"/>
    <property type="match status" value="1"/>
</dbReference>
<dbReference type="GO" id="GO:0005886">
    <property type="term" value="C:plasma membrane"/>
    <property type="evidence" value="ECO:0007669"/>
    <property type="project" value="TreeGrafter"/>
</dbReference>
<feature type="region of interest" description="Disordered" evidence="6">
    <location>
        <begin position="2074"/>
        <end position="2162"/>
    </location>
</feature>
<feature type="transmembrane region" description="Helical" evidence="7">
    <location>
        <begin position="2415"/>
        <end position="2436"/>
    </location>
</feature>
<dbReference type="SUPFAM" id="SSF103473">
    <property type="entry name" value="MFS general substrate transporter"/>
    <property type="match status" value="1"/>
</dbReference>
<feature type="compositionally biased region" description="Low complexity" evidence="6">
    <location>
        <begin position="148"/>
        <end position="160"/>
    </location>
</feature>
<dbReference type="PANTHER" id="PTHR23501">
    <property type="entry name" value="MAJOR FACILITATOR SUPERFAMILY"/>
    <property type="match status" value="1"/>
</dbReference>
<protein>
    <recommendedName>
        <fullName evidence="10">Major facilitator superfamily (MFS) profile domain-containing protein</fullName>
    </recommendedName>
</protein>
<feature type="region of interest" description="Disordered" evidence="6">
    <location>
        <begin position="1059"/>
        <end position="1208"/>
    </location>
</feature>
<comment type="subcellular location">
    <subcellularLocation>
        <location evidence="1">Endomembrane system</location>
        <topology evidence="1">Multi-pass membrane protein</topology>
    </subcellularLocation>
</comment>
<feature type="transmembrane region" description="Helical" evidence="7">
    <location>
        <begin position="2197"/>
        <end position="2216"/>
    </location>
</feature>
<feature type="transmembrane region" description="Helical" evidence="7">
    <location>
        <begin position="1899"/>
        <end position="1920"/>
    </location>
</feature>
<dbReference type="OMA" id="FITINWR"/>
<dbReference type="VEuPathDB" id="FungiDB:SPPG_04908"/>
<dbReference type="Pfam" id="PF07690">
    <property type="entry name" value="MFS_1"/>
    <property type="match status" value="1"/>
</dbReference>
<keyword evidence="4 7" id="KW-1133">Transmembrane helix</keyword>
<keyword evidence="3 7" id="KW-0812">Transmembrane</keyword>
<feature type="compositionally biased region" description="Basic and acidic residues" evidence="6">
    <location>
        <begin position="12"/>
        <end position="25"/>
    </location>
</feature>
<evidence type="ECO:0000256" key="6">
    <source>
        <dbReference type="SAM" id="MobiDB-lite"/>
    </source>
</evidence>
<feature type="region of interest" description="Disordered" evidence="6">
    <location>
        <begin position="1327"/>
        <end position="1359"/>
    </location>
</feature>
<dbReference type="GO" id="GO:0022857">
    <property type="term" value="F:transmembrane transporter activity"/>
    <property type="evidence" value="ECO:0007669"/>
    <property type="project" value="InterPro"/>
</dbReference>
<feature type="transmembrane region" description="Helical" evidence="7">
    <location>
        <begin position="2270"/>
        <end position="2290"/>
    </location>
</feature>
<keyword evidence="2" id="KW-0813">Transport</keyword>
<feature type="compositionally biased region" description="Basic and acidic residues" evidence="6">
    <location>
        <begin position="1340"/>
        <end position="1355"/>
    </location>
</feature>
<dbReference type="Proteomes" id="UP000053201">
    <property type="component" value="Unassembled WGS sequence"/>
</dbReference>
<feature type="transmembrane region" description="Helical" evidence="7">
    <location>
        <begin position="1932"/>
        <end position="1952"/>
    </location>
</feature>
<dbReference type="STRING" id="645134.A0A0L0HEJ2"/>
<feature type="transmembrane region" description="Helical" evidence="7">
    <location>
        <begin position="2302"/>
        <end position="2320"/>
    </location>
</feature>
<organism evidence="8 9">
    <name type="scientific">Spizellomyces punctatus (strain DAOM BR117)</name>
    <dbReference type="NCBI Taxonomy" id="645134"/>
    <lineage>
        <taxon>Eukaryota</taxon>
        <taxon>Fungi</taxon>
        <taxon>Fungi incertae sedis</taxon>
        <taxon>Chytridiomycota</taxon>
        <taxon>Chytridiomycota incertae sedis</taxon>
        <taxon>Chytridiomycetes</taxon>
        <taxon>Spizellomycetales</taxon>
        <taxon>Spizellomycetaceae</taxon>
        <taxon>Spizellomyces</taxon>
    </lineage>
</organism>
<feature type="transmembrane region" description="Helical" evidence="7">
    <location>
        <begin position="2352"/>
        <end position="2375"/>
    </location>
</feature>
<feature type="transmembrane region" description="Helical" evidence="7">
    <location>
        <begin position="2236"/>
        <end position="2255"/>
    </location>
</feature>
<feature type="compositionally biased region" description="Basic residues" evidence="6">
    <location>
        <begin position="178"/>
        <end position="187"/>
    </location>
</feature>
<feature type="compositionally biased region" description="Polar residues" evidence="6">
    <location>
        <begin position="1064"/>
        <end position="1080"/>
    </location>
</feature>
<evidence type="ECO:0000256" key="1">
    <source>
        <dbReference type="ARBA" id="ARBA00004127"/>
    </source>
</evidence>
<feature type="region of interest" description="Disordered" evidence="6">
    <location>
        <begin position="1465"/>
        <end position="1507"/>
    </location>
</feature>
<dbReference type="InParanoid" id="A0A0L0HEJ2"/>
<dbReference type="GeneID" id="27688333"/>
<keyword evidence="9" id="KW-1185">Reference proteome</keyword>
<feature type="region of interest" description="Disordered" evidence="6">
    <location>
        <begin position="1"/>
        <end position="63"/>
    </location>
</feature>
<evidence type="ECO:0000256" key="2">
    <source>
        <dbReference type="ARBA" id="ARBA00022448"/>
    </source>
</evidence>
<evidence type="ECO:0000256" key="5">
    <source>
        <dbReference type="ARBA" id="ARBA00023136"/>
    </source>
</evidence>
<feature type="compositionally biased region" description="Polar residues" evidence="6">
    <location>
        <begin position="191"/>
        <end position="211"/>
    </location>
</feature>
<dbReference type="InterPro" id="IPR036259">
    <property type="entry name" value="MFS_trans_sf"/>
</dbReference>
<feature type="compositionally biased region" description="Pro residues" evidence="6">
    <location>
        <begin position="266"/>
        <end position="275"/>
    </location>
</feature>
<evidence type="ECO:0000256" key="4">
    <source>
        <dbReference type="ARBA" id="ARBA00022989"/>
    </source>
</evidence>
<feature type="compositionally biased region" description="Polar residues" evidence="6">
    <location>
        <begin position="246"/>
        <end position="256"/>
    </location>
</feature>
<evidence type="ECO:0008006" key="10">
    <source>
        <dbReference type="Google" id="ProtNLM"/>
    </source>
</evidence>
<feature type="compositionally biased region" description="Polar residues" evidence="6">
    <location>
        <begin position="1163"/>
        <end position="1180"/>
    </location>
</feature>
<feature type="transmembrane region" description="Helical" evidence="7">
    <location>
        <begin position="1964"/>
        <end position="1983"/>
    </location>
</feature>
<name>A0A0L0HEJ2_SPIPD</name>
<dbReference type="InterPro" id="IPR011701">
    <property type="entry name" value="MFS"/>
</dbReference>
<evidence type="ECO:0000313" key="9">
    <source>
        <dbReference type="Proteomes" id="UP000053201"/>
    </source>
</evidence>
<feature type="transmembrane region" description="Helical" evidence="7">
    <location>
        <begin position="2326"/>
        <end position="2345"/>
    </location>
</feature>
<gene>
    <name evidence="8" type="ORF">SPPG_04908</name>
</gene>
<feature type="compositionally biased region" description="Polar residues" evidence="6">
    <location>
        <begin position="1191"/>
        <end position="1201"/>
    </location>
</feature>
<dbReference type="GO" id="GO:0012505">
    <property type="term" value="C:endomembrane system"/>
    <property type="evidence" value="ECO:0007669"/>
    <property type="project" value="UniProtKB-SubCell"/>
</dbReference>
<feature type="region of interest" description="Disordered" evidence="6">
    <location>
        <begin position="817"/>
        <end position="851"/>
    </location>
</feature>
<dbReference type="RefSeq" id="XP_016607557.1">
    <property type="nucleotide sequence ID" value="XM_016753147.1"/>
</dbReference>
<evidence type="ECO:0000256" key="7">
    <source>
        <dbReference type="SAM" id="Phobius"/>
    </source>
</evidence>
<feature type="region of interest" description="Disordered" evidence="6">
    <location>
        <begin position="148"/>
        <end position="285"/>
    </location>
</feature>
<dbReference type="Gene3D" id="1.20.1250.20">
    <property type="entry name" value="MFS general substrate transporter like domains"/>
    <property type="match status" value="1"/>
</dbReference>
<dbReference type="OrthoDB" id="2136326at2759"/>